<dbReference type="OrthoDB" id="2679625at2"/>
<dbReference type="RefSeq" id="WP_156950919.1">
    <property type="nucleotide sequence ID" value="NZ_KK073875.1"/>
</dbReference>
<reference evidence="2 3" key="1">
    <citation type="submission" date="2013-07" db="EMBL/GenBank/DDBJ databases">
        <authorList>
            <consortium name="DOE Joint Genome Institute"/>
            <person name="Anderson I."/>
            <person name="Huntemann M."/>
            <person name="Han J."/>
            <person name="Chen A."/>
            <person name="Kyrpides N."/>
            <person name="Mavromatis K."/>
            <person name="Markowitz V."/>
            <person name="Palaniappan K."/>
            <person name="Ivanova N."/>
            <person name="Schaumberg A."/>
            <person name="Pati A."/>
            <person name="Liolios K."/>
            <person name="Nordberg H.P."/>
            <person name="Cantor M.N."/>
            <person name="Hua S.X."/>
            <person name="Woyke T."/>
        </authorList>
    </citation>
    <scope>NUCLEOTIDE SEQUENCE [LARGE SCALE GENOMIC DNA]</scope>
    <source>
        <strain evidence="2 3">DSM 19268</strain>
    </source>
</reference>
<evidence type="ECO:0000313" key="3">
    <source>
        <dbReference type="Proteomes" id="UP000053380"/>
    </source>
</evidence>
<dbReference type="EMBL" id="JFBU01000001">
    <property type="protein sequence ID" value="EXG83041.1"/>
    <property type="molecule type" value="Genomic_DNA"/>
</dbReference>
<feature type="region of interest" description="Disordered" evidence="1">
    <location>
        <begin position="77"/>
        <end position="106"/>
    </location>
</feature>
<accession>A0A011AM46</accession>
<organism evidence="2 3">
    <name type="scientific">Saccharibacillus sacchari DSM 19268</name>
    <dbReference type="NCBI Taxonomy" id="915437"/>
    <lineage>
        <taxon>Bacteria</taxon>
        <taxon>Bacillati</taxon>
        <taxon>Bacillota</taxon>
        <taxon>Bacilli</taxon>
        <taxon>Bacillales</taxon>
        <taxon>Paenibacillaceae</taxon>
        <taxon>Saccharibacillus</taxon>
    </lineage>
</organism>
<evidence type="ECO:0000256" key="1">
    <source>
        <dbReference type="SAM" id="MobiDB-lite"/>
    </source>
</evidence>
<protein>
    <submittedName>
        <fullName evidence="2">Uncharacterized protein</fullName>
    </submittedName>
</protein>
<dbReference type="Proteomes" id="UP000053380">
    <property type="component" value="Unassembled WGS sequence"/>
</dbReference>
<sequence length="106" mass="11974">MFLKRNCLCGSCFQTFECTGAFSPDSDRYIKGAVAWMKIVAREPGRLLMEGHTLCTYCSNPHQFLVEYDCVKDQYNEASDLSPSQPFIPRSSERTQSGRPSPSFGF</sequence>
<name>A0A011AM46_9BACL</name>
<evidence type="ECO:0000313" key="2">
    <source>
        <dbReference type="EMBL" id="EXG83041.1"/>
    </source>
</evidence>
<comment type="caution">
    <text evidence="2">The sequence shown here is derived from an EMBL/GenBank/DDBJ whole genome shotgun (WGS) entry which is preliminary data.</text>
</comment>
<proteinExistence type="predicted"/>
<gene>
    <name evidence="2" type="ORF">SacsacDRAFT_0006</name>
</gene>
<dbReference type="AlphaFoldDB" id="A0A011AM46"/>
<keyword evidence="3" id="KW-1185">Reference proteome</keyword>
<dbReference type="HOGENOM" id="CLU_2221328_0_0_9"/>